<organism evidence="2 3">
    <name type="scientific">Flagellimonas abyssi</name>
    <dbReference type="NCBI Taxonomy" id="2864871"/>
    <lineage>
        <taxon>Bacteria</taxon>
        <taxon>Pseudomonadati</taxon>
        <taxon>Bacteroidota</taxon>
        <taxon>Flavobacteriia</taxon>
        <taxon>Flavobacteriales</taxon>
        <taxon>Flavobacteriaceae</taxon>
        <taxon>Flagellimonas</taxon>
    </lineage>
</organism>
<sequence>MKTYPTYRNIRKQAMVLGLPISFFALQMVSVIGSLLIIIFSFHFGVIVGLLLFNALLYGALGRWVKKPFPVKVKNTFPSTISNKRLSPLNHA</sequence>
<keyword evidence="1" id="KW-0812">Transmembrane</keyword>
<feature type="transmembrane region" description="Helical" evidence="1">
    <location>
        <begin position="46"/>
        <end position="65"/>
    </location>
</feature>
<dbReference type="EMBL" id="JAHZSV010000016">
    <property type="protein sequence ID" value="MBW8200651.1"/>
    <property type="molecule type" value="Genomic_DNA"/>
</dbReference>
<keyword evidence="1" id="KW-1133">Transmembrane helix</keyword>
<keyword evidence="3" id="KW-1185">Reference proteome</keyword>
<gene>
    <name evidence="2" type="ORF">K1F36_12515</name>
</gene>
<proteinExistence type="predicted"/>
<comment type="caution">
    <text evidence="2">The sequence shown here is derived from an EMBL/GenBank/DDBJ whole genome shotgun (WGS) entry which is preliminary data.</text>
</comment>
<protein>
    <recommendedName>
        <fullName evidence="4">DUF4133 domain-containing protein</fullName>
    </recommendedName>
</protein>
<evidence type="ECO:0000256" key="1">
    <source>
        <dbReference type="SAM" id="Phobius"/>
    </source>
</evidence>
<evidence type="ECO:0008006" key="4">
    <source>
        <dbReference type="Google" id="ProtNLM"/>
    </source>
</evidence>
<dbReference type="RefSeq" id="WP_220114133.1">
    <property type="nucleotide sequence ID" value="NZ_JAHZSV010000016.1"/>
</dbReference>
<name>A0ABS7ESX1_9FLAO</name>
<evidence type="ECO:0000313" key="2">
    <source>
        <dbReference type="EMBL" id="MBW8200651.1"/>
    </source>
</evidence>
<accession>A0ABS7ESX1</accession>
<keyword evidence="1" id="KW-0472">Membrane</keyword>
<feature type="transmembrane region" description="Helical" evidence="1">
    <location>
        <begin position="21"/>
        <end position="40"/>
    </location>
</feature>
<reference evidence="2 3" key="1">
    <citation type="submission" date="2021-08" db="EMBL/GenBank/DDBJ databases">
        <title>Muricauda profundi sp. nov., a marine bacterium isolated from deep seawater of the Mariana Trench.</title>
        <authorList>
            <person name="Wei Y."/>
        </authorList>
    </citation>
    <scope>NUCLEOTIDE SEQUENCE [LARGE SCALE GENOMIC DNA]</scope>
    <source>
        <strain evidence="2 3">W52</strain>
    </source>
</reference>
<dbReference type="Proteomes" id="UP001196136">
    <property type="component" value="Unassembled WGS sequence"/>
</dbReference>
<evidence type="ECO:0000313" key="3">
    <source>
        <dbReference type="Proteomes" id="UP001196136"/>
    </source>
</evidence>